<keyword evidence="2 3" id="KW-0342">GTP-binding</keyword>
<proteinExistence type="predicted"/>
<dbReference type="Gene3D" id="2.30.29.30">
    <property type="entry name" value="Pleckstrin-homology domain (PH domain)/Phosphotyrosine-binding domain (PTB)"/>
    <property type="match status" value="1"/>
</dbReference>
<feature type="binding site" evidence="4">
    <location>
        <position position="807"/>
    </location>
    <ligand>
        <name>Mg(2+)</name>
        <dbReference type="ChEBI" id="CHEBI:18420"/>
    </ligand>
</feature>
<dbReference type="SUPFAM" id="SSF52540">
    <property type="entry name" value="P-loop containing nucleoside triphosphate hydrolases"/>
    <property type="match status" value="1"/>
</dbReference>
<accession>G0UXH5</accession>
<feature type="region of interest" description="Disordered" evidence="5">
    <location>
        <begin position="952"/>
        <end position="980"/>
    </location>
</feature>
<feature type="binding site" evidence="4">
    <location>
        <position position="791"/>
    </location>
    <ligand>
        <name>Mg(2+)</name>
        <dbReference type="ChEBI" id="CHEBI:18420"/>
    </ligand>
</feature>
<dbReference type="InterPro" id="IPR024156">
    <property type="entry name" value="Small_GTPase_ARF"/>
</dbReference>
<protein>
    <submittedName>
        <fullName evidence="6">Uncharacterized protein TCIL3000_10_8680</fullName>
    </submittedName>
</protein>
<keyword evidence="4" id="KW-0479">Metal-binding</keyword>
<dbReference type="InterPro" id="IPR006689">
    <property type="entry name" value="Small_GTPase_ARF/SAR"/>
</dbReference>
<reference evidence="6" key="1">
    <citation type="journal article" date="2012" name="Proc. Natl. Acad. Sci. U.S.A.">
        <title>Antigenic diversity is generated by distinct evolutionary mechanisms in African trypanosome species.</title>
        <authorList>
            <person name="Jackson A.P."/>
            <person name="Berry A."/>
            <person name="Aslett M."/>
            <person name="Allison H.C."/>
            <person name="Burton P."/>
            <person name="Vavrova-Anderson J."/>
            <person name="Brown R."/>
            <person name="Browne H."/>
            <person name="Corton N."/>
            <person name="Hauser H."/>
            <person name="Gamble J."/>
            <person name="Gilderthorp R."/>
            <person name="Marcello L."/>
            <person name="McQuillan J."/>
            <person name="Otto T.D."/>
            <person name="Quail M.A."/>
            <person name="Sanders M.J."/>
            <person name="van Tonder A."/>
            <person name="Ginger M.L."/>
            <person name="Field M.C."/>
            <person name="Barry J.D."/>
            <person name="Hertz-Fowler C."/>
            <person name="Berriman M."/>
        </authorList>
    </citation>
    <scope>NUCLEOTIDE SEQUENCE</scope>
    <source>
        <strain evidence="6">IL3000</strain>
    </source>
</reference>
<feature type="binding site" evidence="3">
    <location>
        <begin position="784"/>
        <end position="791"/>
    </location>
    <ligand>
        <name>GTP</name>
        <dbReference type="ChEBI" id="CHEBI:37565"/>
    </ligand>
</feature>
<dbReference type="Gene3D" id="3.40.50.300">
    <property type="entry name" value="P-loop containing nucleotide triphosphate hydrolases"/>
    <property type="match status" value="1"/>
</dbReference>
<evidence type="ECO:0000313" key="6">
    <source>
        <dbReference type="EMBL" id="CCC94092.1"/>
    </source>
</evidence>
<evidence type="ECO:0000256" key="2">
    <source>
        <dbReference type="ARBA" id="ARBA00023134"/>
    </source>
</evidence>
<evidence type="ECO:0000256" key="4">
    <source>
        <dbReference type="PIRSR" id="PIRSR606689-2"/>
    </source>
</evidence>
<dbReference type="SUPFAM" id="SSF50729">
    <property type="entry name" value="PH domain-like"/>
    <property type="match status" value="1"/>
</dbReference>
<dbReference type="VEuPathDB" id="TriTrypDB:TcIL3000_10_8680"/>
<dbReference type="GO" id="GO:0005525">
    <property type="term" value="F:GTP binding"/>
    <property type="evidence" value="ECO:0007669"/>
    <property type="project" value="UniProtKB-KW"/>
</dbReference>
<dbReference type="EMBL" id="HE575323">
    <property type="protein sequence ID" value="CCC94092.1"/>
    <property type="molecule type" value="Genomic_DNA"/>
</dbReference>
<dbReference type="CDD" id="cd00821">
    <property type="entry name" value="PH"/>
    <property type="match status" value="1"/>
</dbReference>
<feature type="region of interest" description="Disordered" evidence="5">
    <location>
        <begin position="720"/>
        <end position="744"/>
    </location>
</feature>
<keyword evidence="4" id="KW-0460">Magnesium</keyword>
<evidence type="ECO:0000256" key="1">
    <source>
        <dbReference type="ARBA" id="ARBA00022741"/>
    </source>
</evidence>
<feature type="binding site" evidence="3">
    <location>
        <position position="829"/>
    </location>
    <ligand>
        <name>GTP</name>
        <dbReference type="ChEBI" id="CHEBI:37565"/>
    </ligand>
</feature>
<dbReference type="GO" id="GO:0003924">
    <property type="term" value="F:GTPase activity"/>
    <property type="evidence" value="ECO:0007669"/>
    <property type="project" value="InterPro"/>
</dbReference>
<feature type="compositionally biased region" description="Basic and acidic residues" evidence="5">
    <location>
        <begin position="730"/>
        <end position="741"/>
    </location>
</feature>
<organism evidence="6">
    <name type="scientific">Trypanosoma congolense (strain IL3000)</name>
    <dbReference type="NCBI Taxonomy" id="1068625"/>
    <lineage>
        <taxon>Eukaryota</taxon>
        <taxon>Discoba</taxon>
        <taxon>Euglenozoa</taxon>
        <taxon>Kinetoplastea</taxon>
        <taxon>Metakinetoplastina</taxon>
        <taxon>Trypanosomatida</taxon>
        <taxon>Trypanosomatidae</taxon>
        <taxon>Trypanosoma</taxon>
        <taxon>Nannomonas</taxon>
    </lineage>
</organism>
<gene>
    <name evidence="6" type="ORF">TCIL3000_10_8680</name>
</gene>
<dbReference type="InterPro" id="IPR011993">
    <property type="entry name" value="PH-like_dom_sf"/>
</dbReference>
<feature type="binding site" evidence="3">
    <location>
        <begin position="886"/>
        <end position="891"/>
    </location>
    <ligand>
        <name>GTP</name>
        <dbReference type="ChEBI" id="CHEBI:37565"/>
    </ligand>
</feature>
<dbReference type="AlphaFoldDB" id="G0UXH5"/>
<evidence type="ECO:0000256" key="3">
    <source>
        <dbReference type="PIRSR" id="PIRSR606689-1"/>
    </source>
</evidence>
<dbReference type="Pfam" id="PF00025">
    <property type="entry name" value="Arf"/>
    <property type="match status" value="1"/>
</dbReference>
<keyword evidence="1 3" id="KW-0547">Nucleotide-binding</keyword>
<evidence type="ECO:0000256" key="5">
    <source>
        <dbReference type="SAM" id="MobiDB-lite"/>
    </source>
</evidence>
<dbReference type="InterPro" id="IPR027417">
    <property type="entry name" value="P-loop_NTPase"/>
</dbReference>
<feature type="compositionally biased region" description="Basic and acidic residues" evidence="5">
    <location>
        <begin position="952"/>
        <end position="968"/>
    </location>
</feature>
<dbReference type="GO" id="GO:0046872">
    <property type="term" value="F:metal ion binding"/>
    <property type="evidence" value="ECO:0007669"/>
    <property type="project" value="UniProtKB-KW"/>
</dbReference>
<name>G0UXH5_TRYCI</name>
<sequence>MELAQRPEDNVMGVMQCAVERGRKSFLVYKKRFWVVDVTQGRLEVYKNDQEPLPLDRFSTSELRGVIISGDRQNKFYGLVLQMRRGRNIKLRLSSLAERDRWYTAITRLIERHSTYNRDYNLLRVAQRRTLVAERSLGVNITLAVTQLSDIPDDLLQYLVEAVDAAINTISAVVHTYRDDMEVPLRFTITVEAGQEHILTGPQYDPTTGSLMLNVWISRDITGNVRFNVADSAEVMKMTQSHVWRDPSIEGWITTNPSCVAVCRDIADMLGVKNFSFSFQWGQNLRDTEKVEQYLHQYVHEDFLRAIHRNMIEVVEDFGRSDTTINDSRYLKYIGDFVSGIAIVLDESTVNAGKPPGLCVKTTVEYQRRCRHAVVLKSKYFEVYRTQRMITKSLRLQLVELILLADMSKQLSDCKATLAQVIGRNECIRIMWVSLFRAFAGVGAHLPQRKLSDVVASISHIYLARLESLQQLGSLDAPYEGVKPLHTTLLSNVATVVVDFTPFRKIYPLYPIQKFMRVYWSIILSAADPTNSVLMDHICSQRSVPRIDRAYMLLEGLFVFPSMPATTFKEWCEGQAFSGVDGCRFGYDDDSSSRSSSGSDDLGDAVAYERNAEAQVLDLHRVVSTIYDSQGAAVHLKIGADAIRDAISALEEAFDGRRVRKHDLIRVLTANLCRLRSAYSHAVNGEVMTNLDLESAEELLQSLCEYKESEDGLKELLQQYSQQRHQPSKRPSEDQEVREKGSPTFSASDRIYGFQCVSQVALNYLLPREVKLARKAWRVGLVAGLQDVGKTLILNSLHGVVQPTFPTIGLSQRVIAFEEWVLAMHELGGRESFRENWRYYVERMEEVDFLFFVVDSMNKRAYKCASNYLREITNYFSNTPLVVMFNNVRVDGRGVSLLDHLSGVIKLDRVRRQQPGRIVIVGTCDITVVSSSHRKVPSSLLETMHRLGDYLRRQSPPERRAHRPKQESSVDTALRQPLCF</sequence>
<dbReference type="PANTHER" id="PTHR11711">
    <property type="entry name" value="ADP RIBOSYLATION FACTOR-RELATED"/>
    <property type="match status" value="1"/>
</dbReference>